<comment type="caution">
    <text evidence="2">The sequence shown here is derived from an EMBL/GenBank/DDBJ whole genome shotgun (WGS) entry which is preliminary data.</text>
</comment>
<dbReference type="OrthoDB" id="352922at2"/>
<evidence type="ECO:0000313" key="2">
    <source>
        <dbReference type="EMBL" id="OJH14354.1"/>
    </source>
</evidence>
<organism evidence="2">
    <name type="scientific">Borrelia bissettiae</name>
    <name type="common">Borreliella bissettiae</name>
    <dbReference type="NCBI Taxonomy" id="64897"/>
    <lineage>
        <taxon>Bacteria</taxon>
        <taxon>Pseudomonadati</taxon>
        <taxon>Spirochaetota</taxon>
        <taxon>Spirochaetia</taxon>
        <taxon>Spirochaetales</taxon>
        <taxon>Borreliaceae</taxon>
        <taxon>Borreliella</taxon>
    </lineage>
</organism>
<sequence>KQFNEVLDILETKDLNILDTTAIEKAIKELKDKIDNSDSKKTSLKTYSEYEEKIKQIKEKLKDKNELEKKLKDLEDSLKKKKEERKQALEEAKKKFEDFKKQVTTATGDTYGSQVQGQGKIGGQAWKCAQELGFKNMTSGSDTSNMANGVIEDALKKIEEELKVIEKDNKE</sequence>
<protein>
    <submittedName>
        <fullName evidence="2">ErpL</fullName>
    </submittedName>
</protein>
<geneLocation type="plasmid" evidence="2">
    <name>unnamed</name>
</geneLocation>
<accession>A0A1L8Z9D6</accession>
<dbReference type="AlphaFoldDB" id="A0A1L8Z9D6"/>
<feature type="non-terminal residue" evidence="2">
    <location>
        <position position="1"/>
    </location>
</feature>
<dbReference type="Gene3D" id="1.10.287.1490">
    <property type="match status" value="1"/>
</dbReference>
<name>A0A1L8Z9D6_BORBI</name>
<proteinExistence type="predicted"/>
<keyword evidence="1" id="KW-0175">Coiled coil</keyword>
<feature type="coiled-coil region" evidence="1">
    <location>
        <begin position="40"/>
        <end position="109"/>
    </location>
</feature>
<dbReference type="EMBL" id="JNBW01000615">
    <property type="protein sequence ID" value="OJH14354.1"/>
    <property type="molecule type" value="Genomic_DNA"/>
</dbReference>
<reference evidence="2" key="1">
    <citation type="journal article" date="2015" name="Microbiology">
        <title>Similarities in murine infection and immune response to Borrelia bissettii and Borrelia burgdorferi sensu stricto.</title>
        <authorList>
            <person name="Leydet B.F.Jr."/>
            <person name="Liang F.T."/>
        </authorList>
    </citation>
    <scope>NUCLEOTIDE SEQUENCE [LARGE SCALE GENOMIC DNA]</scope>
    <source>
        <strain evidence="2">CO275</strain>
        <plasmid evidence="2">unnamed</plasmid>
    </source>
</reference>
<gene>
    <name evidence="2" type="ORF">ER70_09295</name>
</gene>
<evidence type="ECO:0000256" key="1">
    <source>
        <dbReference type="SAM" id="Coils"/>
    </source>
</evidence>
<keyword evidence="2" id="KW-0614">Plasmid</keyword>
<reference evidence="2" key="2">
    <citation type="submission" date="2015-07" db="EMBL/GenBank/DDBJ databases">
        <authorList>
            <person name="Noorani M."/>
        </authorList>
    </citation>
    <scope>NUCLEOTIDE SEQUENCE</scope>
    <source>
        <strain evidence="2">CO275</strain>
        <plasmid evidence="2">unnamed</plasmid>
    </source>
</reference>